<keyword evidence="1" id="KW-0808">Transferase</keyword>
<reference evidence="6" key="1">
    <citation type="submission" date="2020-08" db="EMBL/GenBank/DDBJ databases">
        <title>Genome public.</title>
        <authorList>
            <person name="Liu C."/>
            <person name="Sun Q."/>
        </authorList>
    </citation>
    <scope>NUCLEOTIDE SEQUENCE</scope>
    <source>
        <strain evidence="6">NSJ-44</strain>
    </source>
</reference>
<keyword evidence="7" id="KW-1185">Reference proteome</keyword>
<dbReference type="SUPFAM" id="SSF53633">
    <property type="entry name" value="Carbamate kinase-like"/>
    <property type="match status" value="1"/>
</dbReference>
<sequence length="277" mass="30632">MASGIDVVVKIGSMALIRKRENDIDYNIISRLAGELRPGMILVSSGATEIGRLDYIKRVGQELYGDPDEVKTDYSAQGQAILMNNYRQFVDQRYAVRQILVEHQHFNDPEKREYIRRMLLRAPVQQAIPIINYNDPVSFEENRKMELSDLKARAGENRHLVECVDNDETAAVISQLVGARTLLILSSVEGIYQDPGDPATLVERVTGSDIQSVVAAIRELQKSCVGASRAGANGAKAKLEFVLGPVQAGTRVIIGHARHSIRDLLEGRVARTVIGVE</sequence>
<accession>A0A926CZ10</accession>
<gene>
    <name evidence="6" type="ORF">H8699_07810</name>
</gene>
<dbReference type="GO" id="GO:0004350">
    <property type="term" value="F:glutamate-5-semialdehyde dehydrogenase activity"/>
    <property type="evidence" value="ECO:0007669"/>
    <property type="project" value="TreeGrafter"/>
</dbReference>
<organism evidence="6 7">
    <name type="scientific">Luoshenia tenuis</name>
    <dbReference type="NCBI Taxonomy" id="2763654"/>
    <lineage>
        <taxon>Bacteria</taxon>
        <taxon>Bacillati</taxon>
        <taxon>Bacillota</taxon>
        <taxon>Clostridia</taxon>
        <taxon>Christensenellales</taxon>
        <taxon>Christensenellaceae</taxon>
        <taxon>Luoshenia</taxon>
    </lineage>
</organism>
<comment type="caution">
    <text evidence="6">The sequence shown here is derived from an EMBL/GenBank/DDBJ whole genome shotgun (WGS) entry which is preliminary data.</text>
</comment>
<dbReference type="Gene3D" id="3.40.1160.10">
    <property type="entry name" value="Acetylglutamate kinase-like"/>
    <property type="match status" value="1"/>
</dbReference>
<dbReference type="PRINTS" id="PR00474">
    <property type="entry name" value="GLU5KINASE"/>
</dbReference>
<keyword evidence="4" id="KW-0067">ATP-binding</keyword>
<evidence type="ECO:0000313" key="7">
    <source>
        <dbReference type="Proteomes" id="UP000654279"/>
    </source>
</evidence>
<dbReference type="InterPro" id="IPR001048">
    <property type="entry name" value="Asp/Glu/Uridylate_kinase"/>
</dbReference>
<keyword evidence="3 6" id="KW-0418">Kinase</keyword>
<dbReference type="GO" id="GO:0005524">
    <property type="term" value="F:ATP binding"/>
    <property type="evidence" value="ECO:0007669"/>
    <property type="project" value="UniProtKB-KW"/>
</dbReference>
<dbReference type="PANTHER" id="PTHR11063">
    <property type="entry name" value="GLUTAMATE SEMIALDEHYDE DEHYDROGENASE"/>
    <property type="match status" value="1"/>
</dbReference>
<dbReference type="InterPro" id="IPR001057">
    <property type="entry name" value="Glu/AcGlu_kinase"/>
</dbReference>
<evidence type="ECO:0000256" key="3">
    <source>
        <dbReference type="ARBA" id="ARBA00022777"/>
    </source>
</evidence>
<evidence type="ECO:0000256" key="1">
    <source>
        <dbReference type="ARBA" id="ARBA00022679"/>
    </source>
</evidence>
<evidence type="ECO:0000256" key="2">
    <source>
        <dbReference type="ARBA" id="ARBA00022741"/>
    </source>
</evidence>
<evidence type="ECO:0000256" key="4">
    <source>
        <dbReference type="ARBA" id="ARBA00022840"/>
    </source>
</evidence>
<dbReference type="Proteomes" id="UP000654279">
    <property type="component" value="Unassembled WGS sequence"/>
</dbReference>
<proteinExistence type="predicted"/>
<name>A0A926CZ10_9FIRM</name>
<dbReference type="InterPro" id="IPR036393">
    <property type="entry name" value="AceGlu_kinase-like_sf"/>
</dbReference>
<dbReference type="AlphaFoldDB" id="A0A926CZ10"/>
<protein>
    <submittedName>
        <fullName evidence="6">Uridylate kinase</fullName>
    </submittedName>
</protein>
<keyword evidence="2" id="KW-0547">Nucleotide-binding</keyword>
<evidence type="ECO:0000313" key="6">
    <source>
        <dbReference type="EMBL" id="MBC8529330.1"/>
    </source>
</evidence>
<feature type="domain" description="Aspartate/glutamate/uridylate kinase" evidence="5">
    <location>
        <begin position="7"/>
        <end position="255"/>
    </location>
</feature>
<dbReference type="RefSeq" id="WP_249285187.1">
    <property type="nucleotide sequence ID" value="NZ_JACRSO010000003.1"/>
</dbReference>
<dbReference type="EMBL" id="JACRSO010000003">
    <property type="protein sequence ID" value="MBC8529330.1"/>
    <property type="molecule type" value="Genomic_DNA"/>
</dbReference>
<dbReference type="Pfam" id="PF00696">
    <property type="entry name" value="AA_kinase"/>
    <property type="match status" value="1"/>
</dbReference>
<dbReference type="PANTHER" id="PTHR11063:SF8">
    <property type="entry name" value="DELTA-1-PYRROLINE-5-CARBOXYLATE SYNTHASE"/>
    <property type="match status" value="1"/>
</dbReference>
<evidence type="ECO:0000259" key="5">
    <source>
        <dbReference type="Pfam" id="PF00696"/>
    </source>
</evidence>
<dbReference type="GO" id="GO:0016301">
    <property type="term" value="F:kinase activity"/>
    <property type="evidence" value="ECO:0007669"/>
    <property type="project" value="UniProtKB-KW"/>
</dbReference>